<accession>A0A182IZ67</accession>
<name>A0A182IZ67_ANOAO</name>
<sequence length="122" mass="13405">MGFALTSFVPGWSGTGNGPSTIPAPRSVANGPTGGRSLEMPSTGWAIPIDMKWIHNAPVRFDKPVRKRLSIKQRHTGQLYASAKSREFESGPMTRMIPGECTDERIFVRASSGRIEPHQIWA</sequence>
<dbReference type="EnsemblMetazoa" id="AATE008303-RA">
    <property type="protein sequence ID" value="AATE008303-PA.1"/>
    <property type="gene ID" value="AATE008303"/>
</dbReference>
<protein>
    <submittedName>
        <fullName evidence="1">Uncharacterized protein</fullName>
    </submittedName>
</protein>
<evidence type="ECO:0000313" key="1">
    <source>
        <dbReference type="EnsemblMetazoa" id="AATE008303-PA.1"/>
    </source>
</evidence>
<reference evidence="1" key="1">
    <citation type="submission" date="2022-08" db="UniProtKB">
        <authorList>
            <consortium name="EnsemblMetazoa"/>
        </authorList>
    </citation>
    <scope>IDENTIFICATION</scope>
    <source>
        <strain evidence="1">EBRO</strain>
    </source>
</reference>
<dbReference type="VEuPathDB" id="VectorBase:AATE008303"/>
<dbReference type="AlphaFoldDB" id="A0A182IZ67"/>
<organism evidence="1">
    <name type="scientific">Anopheles atroparvus</name>
    <name type="common">European mosquito</name>
    <dbReference type="NCBI Taxonomy" id="41427"/>
    <lineage>
        <taxon>Eukaryota</taxon>
        <taxon>Metazoa</taxon>
        <taxon>Ecdysozoa</taxon>
        <taxon>Arthropoda</taxon>
        <taxon>Hexapoda</taxon>
        <taxon>Insecta</taxon>
        <taxon>Pterygota</taxon>
        <taxon>Neoptera</taxon>
        <taxon>Endopterygota</taxon>
        <taxon>Diptera</taxon>
        <taxon>Nematocera</taxon>
        <taxon>Culicoidea</taxon>
        <taxon>Culicidae</taxon>
        <taxon>Anophelinae</taxon>
        <taxon>Anopheles</taxon>
    </lineage>
</organism>
<proteinExistence type="predicted"/>